<feature type="transmembrane region" description="Helical" evidence="1">
    <location>
        <begin position="42"/>
        <end position="59"/>
    </location>
</feature>
<keyword evidence="1" id="KW-1133">Transmembrane helix</keyword>
<dbReference type="AlphaFoldDB" id="A0A7W8DJI2"/>
<comment type="caution">
    <text evidence="2">The sequence shown here is derived from an EMBL/GenBank/DDBJ whole genome shotgun (WGS) entry which is preliminary data.</text>
</comment>
<sequence length="83" mass="9312">MNSSICRTLSTICFQAGMLSIVLSIWIWWFVNGDSPEEQAHAERFGIFVGLWAPTLLILSNRFDRFADKAKCLPGLSESSDKS</sequence>
<organism evidence="2 3">
    <name type="scientific">Prosthecobacter vanneervenii</name>
    <dbReference type="NCBI Taxonomy" id="48466"/>
    <lineage>
        <taxon>Bacteria</taxon>
        <taxon>Pseudomonadati</taxon>
        <taxon>Verrucomicrobiota</taxon>
        <taxon>Verrucomicrobiia</taxon>
        <taxon>Verrucomicrobiales</taxon>
        <taxon>Verrucomicrobiaceae</taxon>
        <taxon>Prosthecobacter</taxon>
    </lineage>
</organism>
<name>A0A7W8DJI2_9BACT</name>
<feature type="transmembrane region" description="Helical" evidence="1">
    <location>
        <begin position="12"/>
        <end position="30"/>
    </location>
</feature>
<evidence type="ECO:0000313" key="2">
    <source>
        <dbReference type="EMBL" id="MBB5032178.1"/>
    </source>
</evidence>
<keyword evidence="1" id="KW-0472">Membrane</keyword>
<reference evidence="2 3" key="1">
    <citation type="submission" date="2020-08" db="EMBL/GenBank/DDBJ databases">
        <title>Genomic Encyclopedia of Type Strains, Phase IV (KMG-IV): sequencing the most valuable type-strain genomes for metagenomic binning, comparative biology and taxonomic classification.</title>
        <authorList>
            <person name="Goeker M."/>
        </authorList>
    </citation>
    <scope>NUCLEOTIDE SEQUENCE [LARGE SCALE GENOMIC DNA]</scope>
    <source>
        <strain evidence="2 3">DSM 12252</strain>
    </source>
</reference>
<evidence type="ECO:0000256" key="1">
    <source>
        <dbReference type="SAM" id="Phobius"/>
    </source>
</evidence>
<proteinExistence type="predicted"/>
<gene>
    <name evidence="2" type="ORF">HNQ65_001755</name>
</gene>
<evidence type="ECO:0000313" key="3">
    <source>
        <dbReference type="Proteomes" id="UP000590740"/>
    </source>
</evidence>
<keyword evidence="1" id="KW-0812">Transmembrane</keyword>
<dbReference type="RefSeq" id="WP_184339115.1">
    <property type="nucleotide sequence ID" value="NZ_JACHIG010000003.1"/>
</dbReference>
<accession>A0A7W8DJI2</accession>
<dbReference type="EMBL" id="JACHIG010000003">
    <property type="protein sequence ID" value="MBB5032178.1"/>
    <property type="molecule type" value="Genomic_DNA"/>
</dbReference>
<dbReference type="Proteomes" id="UP000590740">
    <property type="component" value="Unassembled WGS sequence"/>
</dbReference>
<keyword evidence="3" id="KW-1185">Reference proteome</keyword>
<protein>
    <submittedName>
        <fullName evidence="2">Uncharacterized protein</fullName>
    </submittedName>
</protein>